<dbReference type="SUPFAM" id="SSF54060">
    <property type="entry name" value="His-Me finger endonucleases"/>
    <property type="match status" value="1"/>
</dbReference>
<dbReference type="SMART" id="SM00380">
    <property type="entry name" value="AP2"/>
    <property type="match status" value="1"/>
</dbReference>
<accession>A0A3R9QFX9</accession>
<organism evidence="5 6">
    <name type="scientific">Edaphobacter aggregans</name>
    <dbReference type="NCBI Taxonomy" id="570835"/>
    <lineage>
        <taxon>Bacteria</taxon>
        <taxon>Pseudomonadati</taxon>
        <taxon>Acidobacteriota</taxon>
        <taxon>Terriglobia</taxon>
        <taxon>Terriglobales</taxon>
        <taxon>Acidobacteriaceae</taxon>
        <taxon>Edaphobacter</taxon>
    </lineage>
</organism>
<dbReference type="OrthoDB" id="481858at2"/>
<evidence type="ECO:0000256" key="1">
    <source>
        <dbReference type="ARBA" id="ARBA00023015"/>
    </source>
</evidence>
<dbReference type="GO" id="GO:0003700">
    <property type="term" value="F:DNA-binding transcription factor activity"/>
    <property type="evidence" value="ECO:0007669"/>
    <property type="project" value="InterPro"/>
</dbReference>
<dbReference type="InterPro" id="IPR044808">
    <property type="entry name" value="ERF_plant"/>
</dbReference>
<evidence type="ECO:0000256" key="3">
    <source>
        <dbReference type="ARBA" id="ARBA00023163"/>
    </source>
</evidence>
<dbReference type="PROSITE" id="PS51032">
    <property type="entry name" value="AP2_ERF"/>
    <property type="match status" value="1"/>
</dbReference>
<dbReference type="InterPro" id="IPR016177">
    <property type="entry name" value="DNA-bd_dom_sf"/>
</dbReference>
<dbReference type="SUPFAM" id="SSF54171">
    <property type="entry name" value="DNA-binding domain"/>
    <property type="match status" value="1"/>
</dbReference>
<keyword evidence="1" id="KW-0805">Transcription regulation</keyword>
<keyword evidence="3" id="KW-0804">Transcription</keyword>
<protein>
    <submittedName>
        <fullName evidence="5">AP2 domain-containing protein</fullName>
    </submittedName>
</protein>
<reference evidence="5 6" key="1">
    <citation type="submission" date="2018-12" db="EMBL/GenBank/DDBJ databases">
        <title>Sequencing of bacterial isolates from soil warming experiment in Harvard Forest, Massachusetts, USA.</title>
        <authorList>
            <person name="Deangelis K."/>
        </authorList>
    </citation>
    <scope>NUCLEOTIDE SEQUENCE [LARGE SCALE GENOMIC DNA]</scope>
    <source>
        <strain evidence="5 6">EB153</strain>
    </source>
</reference>
<dbReference type="Gene3D" id="3.30.730.10">
    <property type="entry name" value="AP2/ERF domain"/>
    <property type="match status" value="1"/>
</dbReference>
<dbReference type="PANTHER" id="PTHR31190">
    <property type="entry name" value="DNA-BINDING DOMAIN"/>
    <property type="match status" value="1"/>
</dbReference>
<name>A0A3R9QFX9_9BACT</name>
<keyword evidence="6" id="KW-1185">Reference proteome</keyword>
<proteinExistence type="predicted"/>
<dbReference type="InterPro" id="IPR044925">
    <property type="entry name" value="His-Me_finger_sf"/>
</dbReference>
<comment type="caution">
    <text evidence="5">The sequence shown here is derived from an EMBL/GenBank/DDBJ whole genome shotgun (WGS) entry which is preliminary data.</text>
</comment>
<dbReference type="Proteomes" id="UP000269669">
    <property type="component" value="Unassembled WGS sequence"/>
</dbReference>
<evidence type="ECO:0000313" key="5">
    <source>
        <dbReference type="EMBL" id="RSL15573.1"/>
    </source>
</evidence>
<evidence type="ECO:0000259" key="4">
    <source>
        <dbReference type="PROSITE" id="PS51032"/>
    </source>
</evidence>
<dbReference type="AlphaFoldDB" id="A0A3R9QFX9"/>
<dbReference type="EMBL" id="RSDW01000001">
    <property type="protein sequence ID" value="RSL15573.1"/>
    <property type="molecule type" value="Genomic_DNA"/>
</dbReference>
<feature type="domain" description="AP2/ERF" evidence="4">
    <location>
        <begin position="118"/>
        <end position="176"/>
    </location>
</feature>
<keyword evidence="2" id="KW-0238">DNA-binding</keyword>
<dbReference type="GO" id="GO:0003677">
    <property type="term" value="F:DNA binding"/>
    <property type="evidence" value="ECO:0007669"/>
    <property type="project" value="UniProtKB-KW"/>
</dbReference>
<dbReference type="GO" id="GO:0009873">
    <property type="term" value="P:ethylene-activated signaling pathway"/>
    <property type="evidence" value="ECO:0007669"/>
    <property type="project" value="InterPro"/>
</dbReference>
<dbReference type="InterPro" id="IPR001471">
    <property type="entry name" value="AP2/ERF_dom"/>
</dbReference>
<evidence type="ECO:0000256" key="2">
    <source>
        <dbReference type="ARBA" id="ARBA00023125"/>
    </source>
</evidence>
<gene>
    <name evidence="5" type="ORF">EDE15_1064</name>
</gene>
<evidence type="ECO:0000313" key="6">
    <source>
        <dbReference type="Proteomes" id="UP000269669"/>
    </source>
</evidence>
<sequence length="178" mass="20409">MVPMSSVLVKNDEAVLVITGKLGQFHVLIDLEDVDRVAEHNWHAHKERNGTVYFRANVYRTGGKQSAILLHRFLMNPPDSMTVFHRTPDTLDCRKSNLLVGTKEQAAWKKCTPRQNSRYKGVSGIDPWHTKQWAAHIRVNGVMKWLGRHMTEIEAAKAYDKVAKELHGEYAYLNFPET</sequence>
<dbReference type="InterPro" id="IPR036955">
    <property type="entry name" value="AP2/ERF_dom_sf"/>
</dbReference>